<gene>
    <name evidence="2" type="ORF">A2725_01735</name>
</gene>
<reference evidence="2 3" key="1">
    <citation type="journal article" date="2016" name="Nat. Commun.">
        <title>Thousands of microbial genomes shed light on interconnected biogeochemical processes in an aquifer system.</title>
        <authorList>
            <person name="Anantharaman K."/>
            <person name="Brown C.T."/>
            <person name="Hug L.A."/>
            <person name="Sharon I."/>
            <person name="Castelle C.J."/>
            <person name="Probst A.J."/>
            <person name="Thomas B.C."/>
            <person name="Singh A."/>
            <person name="Wilkins M.J."/>
            <person name="Karaoz U."/>
            <person name="Brodie E.L."/>
            <person name="Williams K.H."/>
            <person name="Hubbard S.S."/>
            <person name="Banfield J.F."/>
        </authorList>
    </citation>
    <scope>NUCLEOTIDE SEQUENCE [LARGE SCALE GENOMIC DNA]</scope>
</reference>
<feature type="region of interest" description="Disordered" evidence="1">
    <location>
        <begin position="86"/>
        <end position="110"/>
    </location>
</feature>
<evidence type="ECO:0000313" key="3">
    <source>
        <dbReference type="Proteomes" id="UP000177067"/>
    </source>
</evidence>
<name>A0A1F6LJR2_9BACT</name>
<feature type="compositionally biased region" description="Polar residues" evidence="1">
    <location>
        <begin position="52"/>
        <end position="61"/>
    </location>
</feature>
<dbReference type="Proteomes" id="UP000177067">
    <property type="component" value="Unassembled WGS sequence"/>
</dbReference>
<accession>A0A1F6LJR2</accession>
<evidence type="ECO:0000256" key="1">
    <source>
        <dbReference type="SAM" id="MobiDB-lite"/>
    </source>
</evidence>
<organism evidence="2 3">
    <name type="scientific">Candidatus Magasanikbacteria bacterium RIFCSPHIGHO2_01_FULL_33_34</name>
    <dbReference type="NCBI Taxonomy" id="1798671"/>
    <lineage>
        <taxon>Bacteria</taxon>
        <taxon>Candidatus Magasanikiibacteriota</taxon>
    </lineage>
</organism>
<sequence>MIEVGDNGYCDRHGGRKRLEDEWASRDVAYQHRAAGVQPNAVPNGQAVAPNNGLSRFSSTTNKEVISSAECNRLRQAREARVNALRQERLNAQPKKGKSGGGNGKKGKKK</sequence>
<dbReference type="EMBL" id="MFPS01000007">
    <property type="protein sequence ID" value="OGH59523.1"/>
    <property type="molecule type" value="Genomic_DNA"/>
</dbReference>
<evidence type="ECO:0000313" key="2">
    <source>
        <dbReference type="EMBL" id="OGH59523.1"/>
    </source>
</evidence>
<proteinExistence type="predicted"/>
<protein>
    <submittedName>
        <fullName evidence="2">Uncharacterized protein</fullName>
    </submittedName>
</protein>
<dbReference type="AlphaFoldDB" id="A0A1F6LJR2"/>
<feature type="region of interest" description="Disordered" evidence="1">
    <location>
        <begin position="39"/>
        <end position="61"/>
    </location>
</feature>
<comment type="caution">
    <text evidence="2">The sequence shown here is derived from an EMBL/GenBank/DDBJ whole genome shotgun (WGS) entry which is preliminary data.</text>
</comment>